<dbReference type="HOGENOM" id="CLU_058974_0_0_11"/>
<dbReference type="PATRIC" id="fig|1423140.3.peg.4568"/>
<feature type="compositionally biased region" description="Polar residues" evidence="1">
    <location>
        <begin position="384"/>
        <end position="393"/>
    </location>
</feature>
<keyword evidence="2" id="KW-0472">Membrane</keyword>
<dbReference type="AlphaFoldDB" id="W9D631"/>
<feature type="transmembrane region" description="Helical" evidence="2">
    <location>
        <begin position="58"/>
        <end position="78"/>
    </location>
</feature>
<feature type="transmembrane region" description="Helical" evidence="2">
    <location>
        <begin position="142"/>
        <end position="165"/>
    </location>
</feature>
<protein>
    <submittedName>
        <fullName evidence="3">Uncharacterized protein</fullName>
    </submittedName>
</protein>
<evidence type="ECO:0000313" key="4">
    <source>
        <dbReference type="Proteomes" id="UP000035035"/>
    </source>
</evidence>
<proteinExistence type="predicted"/>
<accession>W9D631</accession>
<sequence>MEAPMISDGREDDPIDLDETTGNLFGLGSPLLIKALAIFGGIYVIVMIGAGWQIRSVATWAALAAGFALFVAAAAILMRYGGSTLPQRTAAVVTTLTVAGATTSFWSLPLDTYLTLQTTPVTSAMTIILAMVVLYRRPWFAWVGALCATGLAAVGGEMIGIGYAVGAGNTLFCYPVLVLATLFGLMAIPMPDRLRSLREQAFAQAAEEAATTAAASERRSQLQRLDAGARPILEQIAEGHAFGPDEARDVRLMEAQLRDIIRAPGWDSPEVGESVWGVRRRGVSVRLLDDGALDEFGIDDKQSRGNLARRILVDELTAIEATADQGSLTARILPAGREVLASIVVDVGPRMRRVEIYADGSVTTDTSPDGGMPATPTDRGPDTTVVTSADQDC</sequence>
<dbReference type="EMBL" id="AYXO01000074">
    <property type="protein sequence ID" value="ETA04613.1"/>
    <property type="molecule type" value="Genomic_DNA"/>
</dbReference>
<feature type="transmembrane region" description="Helical" evidence="2">
    <location>
        <begin position="31"/>
        <end position="52"/>
    </location>
</feature>
<comment type="caution">
    <text evidence="3">The sequence shown here is derived from an EMBL/GenBank/DDBJ whole genome shotgun (WGS) entry which is preliminary data.</text>
</comment>
<keyword evidence="2" id="KW-1133">Transmembrane helix</keyword>
<evidence type="ECO:0000313" key="3">
    <source>
        <dbReference type="EMBL" id="ETA04613.1"/>
    </source>
</evidence>
<feature type="transmembrane region" description="Helical" evidence="2">
    <location>
        <begin position="171"/>
        <end position="188"/>
    </location>
</feature>
<reference evidence="3 4" key="1">
    <citation type="journal article" date="2014" name="Genome Announc.">
        <title>Draft Genome Sequence of Gordonia alkanivorans Strain CGMCC6845, a Halotolerant Hydrocarbon-Degrading Bacterium.</title>
        <authorList>
            <person name="Wang X."/>
            <person name="Jin D."/>
            <person name="Zhou L."/>
            <person name="Wu L."/>
            <person name="An W."/>
            <person name="Zhao L."/>
        </authorList>
    </citation>
    <scope>NUCLEOTIDE SEQUENCE [LARGE SCALE GENOMIC DNA]</scope>
    <source>
        <strain evidence="3 4">CGMCC 6845</strain>
    </source>
</reference>
<keyword evidence="2" id="KW-0812">Transmembrane</keyword>
<keyword evidence="4" id="KW-1185">Reference proteome</keyword>
<evidence type="ECO:0000256" key="2">
    <source>
        <dbReference type="SAM" id="Phobius"/>
    </source>
</evidence>
<organism evidence="3 4">
    <name type="scientific">Gordonia alkanivorans CGMCC 6845</name>
    <dbReference type="NCBI Taxonomy" id="1423140"/>
    <lineage>
        <taxon>Bacteria</taxon>
        <taxon>Bacillati</taxon>
        <taxon>Actinomycetota</taxon>
        <taxon>Actinomycetes</taxon>
        <taxon>Mycobacteriales</taxon>
        <taxon>Gordoniaceae</taxon>
        <taxon>Gordonia</taxon>
    </lineage>
</organism>
<gene>
    <name evidence="3" type="ORF">V525_23045</name>
</gene>
<evidence type="ECO:0000256" key="1">
    <source>
        <dbReference type="SAM" id="MobiDB-lite"/>
    </source>
</evidence>
<feature type="region of interest" description="Disordered" evidence="1">
    <location>
        <begin position="359"/>
        <end position="393"/>
    </location>
</feature>
<dbReference type="Proteomes" id="UP000035035">
    <property type="component" value="Unassembled WGS sequence"/>
</dbReference>
<feature type="transmembrane region" description="Helical" evidence="2">
    <location>
        <begin position="114"/>
        <end position="135"/>
    </location>
</feature>
<name>W9D631_9ACTN</name>